<organism evidence="1 2">
    <name type="scientific">Lactovum miscens</name>
    <dbReference type="NCBI Taxonomy" id="190387"/>
    <lineage>
        <taxon>Bacteria</taxon>
        <taxon>Bacillati</taxon>
        <taxon>Bacillota</taxon>
        <taxon>Bacilli</taxon>
        <taxon>Lactobacillales</taxon>
        <taxon>Streptococcaceae</taxon>
        <taxon>Lactovum</taxon>
    </lineage>
</organism>
<gene>
    <name evidence="1" type="ORF">HNQ37_000807</name>
</gene>
<reference evidence="1 2" key="1">
    <citation type="submission" date="2020-08" db="EMBL/GenBank/DDBJ databases">
        <title>Genomic Encyclopedia of Type Strains, Phase IV (KMG-IV): sequencing the most valuable type-strain genomes for metagenomic binning, comparative biology and taxonomic classification.</title>
        <authorList>
            <person name="Goeker M."/>
        </authorList>
    </citation>
    <scope>NUCLEOTIDE SEQUENCE [LARGE SCALE GENOMIC DNA]</scope>
    <source>
        <strain evidence="1 2">DSM 14925</strain>
    </source>
</reference>
<evidence type="ECO:0000313" key="1">
    <source>
        <dbReference type="EMBL" id="MBB5887917.1"/>
    </source>
</evidence>
<dbReference type="AlphaFoldDB" id="A0A841C6L4"/>
<dbReference type="Proteomes" id="UP000562464">
    <property type="component" value="Unassembled WGS sequence"/>
</dbReference>
<evidence type="ECO:0000313" key="2">
    <source>
        <dbReference type="Proteomes" id="UP000562464"/>
    </source>
</evidence>
<dbReference type="EMBL" id="JACHHV010000010">
    <property type="protein sequence ID" value="MBB5887917.1"/>
    <property type="molecule type" value="Genomic_DNA"/>
</dbReference>
<protein>
    <submittedName>
        <fullName evidence="1">Uncharacterized protein</fullName>
    </submittedName>
</protein>
<sequence length="41" mass="4867">MFSLEIQERKIVAKITLLDLLFSPYFNNPYNYMIQVTLNAN</sequence>
<accession>A0A841C6L4</accession>
<comment type="caution">
    <text evidence="1">The sequence shown here is derived from an EMBL/GenBank/DDBJ whole genome shotgun (WGS) entry which is preliminary data.</text>
</comment>
<name>A0A841C6L4_9LACT</name>
<keyword evidence="2" id="KW-1185">Reference proteome</keyword>
<proteinExistence type="predicted"/>